<dbReference type="AlphaFoldDB" id="A0ABD6AZA6"/>
<gene>
    <name evidence="2" type="ORF">ACFSBT_18335</name>
</gene>
<reference evidence="2 3" key="1">
    <citation type="journal article" date="2019" name="Int. J. Syst. Evol. Microbiol.">
        <title>The Global Catalogue of Microorganisms (GCM) 10K type strain sequencing project: providing services to taxonomists for standard genome sequencing and annotation.</title>
        <authorList>
            <consortium name="The Broad Institute Genomics Platform"/>
            <consortium name="The Broad Institute Genome Sequencing Center for Infectious Disease"/>
            <person name="Wu L."/>
            <person name="Ma J."/>
        </authorList>
    </citation>
    <scope>NUCLEOTIDE SEQUENCE [LARGE SCALE GENOMIC DNA]</scope>
    <source>
        <strain evidence="2 3">CGMCC 1.12563</strain>
    </source>
</reference>
<dbReference type="PANTHER" id="PTHR33171">
    <property type="entry name" value="LAR_N DOMAIN-CONTAINING PROTEIN"/>
    <property type="match status" value="1"/>
</dbReference>
<feature type="domain" description="LarA-like N-terminal" evidence="1">
    <location>
        <begin position="10"/>
        <end position="196"/>
    </location>
</feature>
<comment type="caution">
    <text evidence="2">The sequence shown here is derived from an EMBL/GenBank/DDBJ whole genome shotgun (WGS) entry which is preliminary data.</text>
</comment>
<dbReference type="Proteomes" id="UP001597187">
    <property type="component" value="Unassembled WGS sequence"/>
</dbReference>
<dbReference type="PANTHER" id="PTHR33171:SF17">
    <property type="entry name" value="LARA-LIKE N-TERMINAL DOMAIN-CONTAINING PROTEIN"/>
    <property type="match status" value="1"/>
</dbReference>
<dbReference type="Gene3D" id="3.40.50.11440">
    <property type="match status" value="1"/>
</dbReference>
<evidence type="ECO:0000259" key="1">
    <source>
        <dbReference type="Pfam" id="PF09861"/>
    </source>
</evidence>
<dbReference type="EMBL" id="JBHUDC010000008">
    <property type="protein sequence ID" value="MFD1515243.1"/>
    <property type="molecule type" value="Genomic_DNA"/>
</dbReference>
<sequence>MSDPVDVPLGEGHVAVDLPDCTVDVARPAGGEAVDPAVATERALDDPNGPSLSALVDPDDTVAVVVTDLTRATPDEALLAPLLDRLGRLGVVREQVTVVVGLGLHRPMTDEELDAMLGEFAPLAVNHDPDDTVVAGEVDGVPVELHRTVAAADHVLSTGMVEPHQYAGFSGGAKTVVVGAGGEPLIRYTHGPDMLSRDGVRLGRVADNPFREFLDRAGDVAGVEFCLNVTRGPQGVLGVAAGDPRAVVRELAATAREALAVEVEEGYDAVVAGVGAPKDATLYQATRAATYVVLGAANPLREGGRVVVPARLQEGAGDGRGEQRFFDRLSGATDAGTLYEEMREGYEPGAQRAFVVARALRDHPLVVTDSEAPDVVERCLMRAEEGVADAVDPGSRVLVVPDALNTLLV</sequence>
<name>A0ABD6AZA6_9EURY</name>
<evidence type="ECO:0000313" key="2">
    <source>
        <dbReference type="EMBL" id="MFD1515243.1"/>
    </source>
</evidence>
<dbReference type="Pfam" id="PF09861">
    <property type="entry name" value="Lar_N"/>
    <property type="match status" value="1"/>
</dbReference>
<proteinExistence type="predicted"/>
<dbReference type="RefSeq" id="WP_250875164.1">
    <property type="nucleotide sequence ID" value="NZ_JALXFV010000008.1"/>
</dbReference>
<dbReference type="InterPro" id="IPR018657">
    <property type="entry name" value="LarA-like_N"/>
</dbReference>
<accession>A0ABD6AZA6</accession>
<protein>
    <submittedName>
        <fullName evidence="2">Lactate racemase domain-containing protein</fullName>
    </submittedName>
</protein>
<dbReference type="InterPro" id="IPR043166">
    <property type="entry name" value="LarA-like_C"/>
</dbReference>
<evidence type="ECO:0000313" key="3">
    <source>
        <dbReference type="Proteomes" id="UP001597187"/>
    </source>
</evidence>
<dbReference type="Gene3D" id="3.90.226.30">
    <property type="match status" value="1"/>
</dbReference>
<dbReference type="InterPro" id="IPR048068">
    <property type="entry name" value="LarA-like"/>
</dbReference>
<keyword evidence="3" id="KW-1185">Reference proteome</keyword>
<organism evidence="2 3">
    <name type="scientific">Halomarina rubra</name>
    <dbReference type="NCBI Taxonomy" id="2071873"/>
    <lineage>
        <taxon>Archaea</taxon>
        <taxon>Methanobacteriati</taxon>
        <taxon>Methanobacteriota</taxon>
        <taxon>Stenosarchaea group</taxon>
        <taxon>Halobacteria</taxon>
        <taxon>Halobacteriales</taxon>
        <taxon>Natronomonadaceae</taxon>
        <taxon>Halomarina</taxon>
    </lineage>
</organism>